<dbReference type="PANTHER" id="PTHR43532:SF1">
    <property type="entry name" value="GLUCOSE-1-PHOSPHATE THYMIDYLYLTRANSFERASE 1"/>
    <property type="match status" value="1"/>
</dbReference>
<dbReference type="InterPro" id="IPR005907">
    <property type="entry name" value="G1P_thy_trans_s"/>
</dbReference>
<evidence type="ECO:0000256" key="6">
    <source>
        <dbReference type="ARBA" id="ARBA00022723"/>
    </source>
</evidence>
<dbReference type="FunFam" id="3.90.550.10:FF:000023">
    <property type="entry name" value="Glucose-1-phosphate thymidylyltransferase"/>
    <property type="match status" value="1"/>
</dbReference>
<dbReference type="OrthoDB" id="9803871at2"/>
<organism evidence="11 12">
    <name type="scientific">Candidatus Liberibacter africanus PTSAPSY</name>
    <dbReference type="NCBI Taxonomy" id="1277257"/>
    <lineage>
        <taxon>Bacteria</taxon>
        <taxon>Pseudomonadati</taxon>
        <taxon>Pseudomonadota</taxon>
        <taxon>Alphaproteobacteria</taxon>
        <taxon>Hyphomicrobiales</taxon>
        <taxon>Rhizobiaceae</taxon>
        <taxon>Liberibacter</taxon>
    </lineage>
</organism>
<dbReference type="Gene3D" id="3.90.550.10">
    <property type="entry name" value="Spore Coat Polysaccharide Biosynthesis Protein SpsA, Chain A"/>
    <property type="match status" value="1"/>
</dbReference>
<keyword evidence="5 9" id="KW-0548">Nucleotidyltransferase</keyword>
<accession>A0A0G3I3N4</accession>
<dbReference type="GO" id="GO:0008879">
    <property type="term" value="F:glucose-1-phosphate thymidylyltransferase activity"/>
    <property type="evidence" value="ECO:0007669"/>
    <property type="project" value="UniProtKB-EC"/>
</dbReference>
<comment type="similarity">
    <text evidence="2 9">Belongs to the glucose-1-phosphate thymidylyltransferase family.</text>
</comment>
<dbReference type="AlphaFoldDB" id="A0A0G3I3N4"/>
<dbReference type="InterPro" id="IPR005835">
    <property type="entry name" value="NTP_transferase_dom"/>
</dbReference>
<dbReference type="PATRIC" id="fig|1277257.4.peg.904"/>
<dbReference type="SUPFAM" id="SSF53448">
    <property type="entry name" value="Nucleotide-diphospho-sugar transferases"/>
    <property type="match status" value="1"/>
</dbReference>
<protein>
    <recommendedName>
        <fullName evidence="3 9">Glucose-1-phosphate thymidylyltransferase</fullName>
        <ecNumber evidence="3 9">2.7.7.24</ecNumber>
    </recommendedName>
</protein>
<evidence type="ECO:0000256" key="2">
    <source>
        <dbReference type="ARBA" id="ARBA00010480"/>
    </source>
</evidence>
<dbReference type="NCBIfam" id="TIGR01207">
    <property type="entry name" value="rmlA"/>
    <property type="match status" value="1"/>
</dbReference>
<dbReference type="PANTHER" id="PTHR43532">
    <property type="entry name" value="GLUCOSE-1-PHOSPHATE THYMIDYLYLTRANSFERASE"/>
    <property type="match status" value="1"/>
</dbReference>
<evidence type="ECO:0000256" key="4">
    <source>
        <dbReference type="ARBA" id="ARBA00022679"/>
    </source>
</evidence>
<sequence length="294" mass="32772">MKGIVLAGGSGTRLKPLTDLISKQMLPIYNKPMIYYPVSTLMDAGIRDILIIATPRDLPVMKEFLGSGEKWGVQFSYIAQPFPGGLAQSYILGAEFVGNSPSVLILGDNVFYGYDISTVFQKAIARPQNATIVAYHVKDPRRYGVVEVDYLNRAISIEEKPQNPKSSLAVTGIYFYDQEVVNIARNLQPSARGELEITDVNAYYLSKGLLSVEILREGSWWFDAGTADSLLDVSVFVQSIENRLGLSVACPEEIAYRRNFISEQQFFHLIDEFGNSPYGLYLKEVVEKKCTVVV</sequence>
<evidence type="ECO:0000313" key="12">
    <source>
        <dbReference type="Proteomes" id="UP000035503"/>
    </source>
</evidence>
<keyword evidence="12" id="KW-1185">Reference proteome</keyword>
<comment type="function">
    <text evidence="9">Catalyzes the formation of dTDP-glucose, from dTTP and glucose 1-phosphate, as well as its pyrophosphorolysis.</text>
</comment>
<evidence type="ECO:0000256" key="8">
    <source>
        <dbReference type="ARBA" id="ARBA00049336"/>
    </source>
</evidence>
<evidence type="ECO:0000256" key="5">
    <source>
        <dbReference type="ARBA" id="ARBA00022695"/>
    </source>
</evidence>
<dbReference type="RefSeq" id="WP_047264440.1">
    <property type="nucleotide sequence ID" value="NZ_CP004021.1"/>
</dbReference>
<gene>
    <name evidence="11" type="ORF">G293_04200</name>
</gene>
<dbReference type="Pfam" id="PF00483">
    <property type="entry name" value="NTP_transferase"/>
    <property type="match status" value="1"/>
</dbReference>
<comment type="catalytic activity">
    <reaction evidence="8 9">
        <text>dTTP + alpha-D-glucose 1-phosphate + H(+) = dTDP-alpha-D-glucose + diphosphate</text>
        <dbReference type="Rhea" id="RHEA:15225"/>
        <dbReference type="ChEBI" id="CHEBI:15378"/>
        <dbReference type="ChEBI" id="CHEBI:33019"/>
        <dbReference type="ChEBI" id="CHEBI:37568"/>
        <dbReference type="ChEBI" id="CHEBI:57477"/>
        <dbReference type="ChEBI" id="CHEBI:58601"/>
        <dbReference type="EC" id="2.7.7.24"/>
    </reaction>
</comment>
<evidence type="ECO:0000259" key="10">
    <source>
        <dbReference type="Pfam" id="PF00483"/>
    </source>
</evidence>
<dbReference type="InterPro" id="IPR029044">
    <property type="entry name" value="Nucleotide-diphossugar_trans"/>
</dbReference>
<dbReference type="EC" id="2.7.7.24" evidence="3 9"/>
<dbReference type="Proteomes" id="UP000035503">
    <property type="component" value="Chromosome"/>
</dbReference>
<proteinExistence type="inferred from homology"/>
<dbReference type="CDD" id="cd02538">
    <property type="entry name" value="G1P_TT_short"/>
    <property type="match status" value="1"/>
</dbReference>
<comment type="cofactor">
    <cofactor evidence="1">
        <name>Mg(2+)</name>
        <dbReference type="ChEBI" id="CHEBI:18420"/>
    </cofactor>
</comment>
<keyword evidence="6 9" id="KW-0479">Metal-binding</keyword>
<evidence type="ECO:0000256" key="7">
    <source>
        <dbReference type="ARBA" id="ARBA00022842"/>
    </source>
</evidence>
<dbReference type="STRING" id="1277257.G293_04200"/>
<keyword evidence="4 9" id="KW-0808">Transferase</keyword>
<name>A0A0G3I3N4_LIBAF</name>
<feature type="domain" description="Nucleotidyl transferase" evidence="10">
    <location>
        <begin position="2"/>
        <end position="238"/>
    </location>
</feature>
<reference evidence="11 12" key="1">
    <citation type="journal article" date="2015" name="Genome Announc.">
        <title>Complete Genome Sequence of 'Candidatus Liberibacter africanus,' a Bacterium Associated with Citrus Huanglongbing.</title>
        <authorList>
            <person name="Lin H."/>
            <person name="Pietersen G."/>
            <person name="Han C."/>
            <person name="Read D.A."/>
            <person name="Lou B."/>
            <person name="Gupta G."/>
            <person name="Civerolo E.L."/>
        </authorList>
    </citation>
    <scope>NUCLEOTIDE SEQUENCE [LARGE SCALE GENOMIC DNA]</scope>
    <source>
        <strain evidence="11 12">PTSAPSY</strain>
    </source>
</reference>
<dbReference type="GO" id="GO:0046872">
    <property type="term" value="F:metal ion binding"/>
    <property type="evidence" value="ECO:0007669"/>
    <property type="project" value="UniProtKB-KW"/>
</dbReference>
<evidence type="ECO:0000256" key="1">
    <source>
        <dbReference type="ARBA" id="ARBA00001946"/>
    </source>
</evidence>
<evidence type="ECO:0000313" key="11">
    <source>
        <dbReference type="EMBL" id="AKK20464.1"/>
    </source>
</evidence>
<keyword evidence="7 9" id="KW-0460">Magnesium</keyword>
<evidence type="ECO:0000256" key="9">
    <source>
        <dbReference type="RuleBase" id="RU003706"/>
    </source>
</evidence>
<evidence type="ECO:0000256" key="3">
    <source>
        <dbReference type="ARBA" id="ARBA00012461"/>
    </source>
</evidence>
<dbReference type="EMBL" id="CP004021">
    <property type="protein sequence ID" value="AKK20464.1"/>
    <property type="molecule type" value="Genomic_DNA"/>
</dbReference>
<dbReference type="KEGG" id="lau:G293_04200"/>